<dbReference type="SUPFAM" id="SSF47370">
    <property type="entry name" value="Bromodomain"/>
    <property type="match status" value="1"/>
</dbReference>
<comment type="subcellular location">
    <subcellularLocation>
        <location evidence="1">Nucleus</location>
    </subcellularLocation>
</comment>
<feature type="region of interest" description="Disordered" evidence="10">
    <location>
        <begin position="1524"/>
        <end position="1552"/>
    </location>
</feature>
<dbReference type="InterPro" id="IPR036427">
    <property type="entry name" value="Bromodomain-like_sf"/>
</dbReference>
<dbReference type="Pfam" id="PF15288">
    <property type="entry name" value="zf-CCHC_6"/>
    <property type="match status" value="1"/>
</dbReference>
<evidence type="ECO:0000256" key="3">
    <source>
        <dbReference type="ARBA" id="ARBA00023015"/>
    </source>
</evidence>
<dbReference type="InterPro" id="IPR016024">
    <property type="entry name" value="ARM-type_fold"/>
</dbReference>
<feature type="compositionally biased region" description="Basic and acidic residues" evidence="10">
    <location>
        <begin position="1033"/>
        <end position="1044"/>
    </location>
</feature>
<evidence type="ECO:0000256" key="5">
    <source>
        <dbReference type="ARBA" id="ARBA00023163"/>
    </source>
</evidence>
<dbReference type="InterPro" id="IPR040240">
    <property type="entry name" value="TAF1"/>
</dbReference>
<dbReference type="SUPFAM" id="SSF47055">
    <property type="entry name" value="TAF(II)230 TBP-binding fragment"/>
    <property type="match status" value="1"/>
</dbReference>
<gene>
    <name evidence="12" type="ORF">HUG17_6147</name>
</gene>
<evidence type="ECO:0000256" key="4">
    <source>
        <dbReference type="ARBA" id="ARBA00023117"/>
    </source>
</evidence>
<dbReference type="GO" id="GO:0006913">
    <property type="term" value="P:nucleocytoplasmic transport"/>
    <property type="evidence" value="ECO:0007669"/>
    <property type="project" value="UniProtKB-ARBA"/>
</dbReference>
<evidence type="ECO:0000313" key="12">
    <source>
        <dbReference type="EMBL" id="KAH7643785.1"/>
    </source>
</evidence>
<evidence type="ECO:0000256" key="6">
    <source>
        <dbReference type="ARBA" id="ARBA00023242"/>
    </source>
</evidence>
<dbReference type="GO" id="GO:0016251">
    <property type="term" value="F:RNA polymerase II general transcription initiation factor activity"/>
    <property type="evidence" value="ECO:0007669"/>
    <property type="project" value="InterPro"/>
</dbReference>
<feature type="region of interest" description="Disordered" evidence="10">
    <location>
        <begin position="706"/>
        <end position="725"/>
    </location>
</feature>
<feature type="region of interest" description="Disordered" evidence="10">
    <location>
        <begin position="1149"/>
        <end position="1239"/>
    </location>
</feature>
<dbReference type="Proteomes" id="UP000828236">
    <property type="component" value="Unassembled WGS sequence"/>
</dbReference>
<feature type="region of interest" description="Disordered" evidence="10">
    <location>
        <begin position="66"/>
        <end position="99"/>
    </location>
</feature>
<dbReference type="PANTHER" id="PTHR13900:SF0">
    <property type="entry name" value="TRANSCRIPTION INITIATION FACTOR TFIID SUBUNIT 1"/>
    <property type="match status" value="1"/>
</dbReference>
<feature type="region of interest" description="Disordered" evidence="10">
    <location>
        <begin position="1028"/>
        <end position="1053"/>
    </location>
</feature>
<dbReference type="PANTHER" id="PTHR13900">
    <property type="entry name" value="TRANSCRIPTION INITIATION FACTOR TFIID"/>
    <property type="match status" value="1"/>
</dbReference>
<organism evidence="12">
    <name type="scientific">Dermatophagoides farinae</name>
    <name type="common">American house dust mite</name>
    <dbReference type="NCBI Taxonomy" id="6954"/>
    <lineage>
        <taxon>Eukaryota</taxon>
        <taxon>Metazoa</taxon>
        <taxon>Ecdysozoa</taxon>
        <taxon>Arthropoda</taxon>
        <taxon>Chelicerata</taxon>
        <taxon>Arachnida</taxon>
        <taxon>Acari</taxon>
        <taxon>Acariformes</taxon>
        <taxon>Sarcoptiformes</taxon>
        <taxon>Astigmata</taxon>
        <taxon>Psoroptidia</taxon>
        <taxon>Analgoidea</taxon>
        <taxon>Pyroglyphidae</taxon>
        <taxon>Dermatophagoidinae</taxon>
        <taxon>Dermatophagoides</taxon>
    </lineage>
</organism>
<dbReference type="SMART" id="SM00297">
    <property type="entry name" value="BROMO"/>
    <property type="match status" value="1"/>
</dbReference>
<dbReference type="InterPro" id="IPR011989">
    <property type="entry name" value="ARM-like"/>
</dbReference>
<proteinExistence type="inferred from homology"/>
<evidence type="ECO:0000256" key="1">
    <source>
        <dbReference type="ARBA" id="ARBA00004123"/>
    </source>
</evidence>
<dbReference type="Gene3D" id="1.25.10.10">
    <property type="entry name" value="Leucine-rich Repeat Variant"/>
    <property type="match status" value="1"/>
</dbReference>
<dbReference type="Pfam" id="PF12157">
    <property type="entry name" value="DUF3591"/>
    <property type="match status" value="1"/>
</dbReference>
<dbReference type="InterPro" id="IPR036741">
    <property type="entry name" value="TAFII-230_TBP-bd_sf"/>
</dbReference>
<keyword evidence="5" id="KW-0804">Transcription</keyword>
<dbReference type="GO" id="GO:0017025">
    <property type="term" value="F:TBP-class protein binding"/>
    <property type="evidence" value="ECO:0007669"/>
    <property type="project" value="InterPro"/>
</dbReference>
<dbReference type="InterPro" id="IPR041670">
    <property type="entry name" value="Znf-CCHC_6"/>
</dbReference>
<name>A0A9D4P2Y7_DERFA</name>
<protein>
    <recommendedName>
        <fullName evidence="7">Transcription initiation factor TFIID subunit 1</fullName>
    </recommendedName>
</protein>
<feature type="compositionally biased region" description="Basic and acidic residues" evidence="10">
    <location>
        <begin position="497"/>
        <end position="516"/>
    </location>
</feature>
<feature type="domain" description="Bromo" evidence="11">
    <location>
        <begin position="1587"/>
        <end position="1657"/>
    </location>
</feature>
<dbReference type="SUPFAM" id="SSF48371">
    <property type="entry name" value="ARM repeat"/>
    <property type="match status" value="1"/>
</dbReference>
<reference evidence="12" key="1">
    <citation type="submission" date="2020-06" db="EMBL/GenBank/DDBJ databases">
        <authorList>
            <person name="Ji K."/>
            <person name="Li J."/>
        </authorList>
    </citation>
    <scope>NUCLEOTIDE SEQUENCE</scope>
    <source>
        <strain evidence="12">JKM2019</strain>
        <tissue evidence="12">Whole body</tissue>
    </source>
</reference>
<dbReference type="Gene3D" id="1.10.1100.10">
    <property type="entry name" value="TAFII-230 TBP-binding domain"/>
    <property type="match status" value="1"/>
</dbReference>
<dbReference type="GO" id="GO:0004402">
    <property type="term" value="F:histone acetyltransferase activity"/>
    <property type="evidence" value="ECO:0007669"/>
    <property type="project" value="InterPro"/>
</dbReference>
<dbReference type="GO" id="GO:0005669">
    <property type="term" value="C:transcription factor TFIID complex"/>
    <property type="evidence" value="ECO:0007669"/>
    <property type="project" value="InterPro"/>
</dbReference>
<feature type="region of interest" description="Disordered" evidence="10">
    <location>
        <begin position="1390"/>
        <end position="1416"/>
    </location>
</feature>
<dbReference type="PROSITE" id="PS00633">
    <property type="entry name" value="BROMODOMAIN_1"/>
    <property type="match status" value="1"/>
</dbReference>
<dbReference type="InterPro" id="IPR001487">
    <property type="entry name" value="Bromodomain"/>
</dbReference>
<sequence>MMSSGEEDNDDLPRSSSASRITSVILFGNIDENGELTDDIFDDECRRHLDSLQPHLSSIIPFEDLIEDDDDDDSSQQRQSDNDKRLSDDDDGKGSDSDLDIKSEIAVDYSDINEFVADEEQSFVEDLLNNIIQTNKNDNCDDDDYDDDKNQNLGSQSDGKQKDNQIEIQKDKDGFVIPQQPIRKTDSLTVKSNNIQIEEQQQDHIDGDNDKLCEGSEQQSQTCKKRLDTPLAAMLPSKYADLDVTKLFPEFRHNQVLRFSRLFGPDKSSSLPQIWKSVRNSIFENKLFIVQQTKIPPIDKNNRDIWQFDACPVEDIPADMIEMDDEIRLMQNDFIDDEHGKNGAGENEDRNKIAEWRYGPARFWYDRMKVPENGDGFDYGFKLKNQDSFIDGDDDNKKDDHCSSATKSKQSPLDNQPLSNDDDDAFHLVTQFHWENEVIWNADEVRQKILAKLNDKHLASGWLPSGHNRTATAFTQQMRGSAAPKSIPIPSSSSSFKKNDGKKNAADSSKNDDHDDQWFSIFPIENDDLVYGLWEDSVIWDSEAMDRIPEPPLLVLDRNDENIILEVPNDEDPNESNKNQPTKEKKEGIRKSRLLLGKAGVIAEPEILQPPSPPSGEKDPYNISNDEYYAQKTTTDATLKSNVGSNLIQHSIPALELRQPFFPTFLSYQRLRAFHRPSLKRYSHGAIADTLPHGVQPLVKHIKRKAKQREQERQASGGGEMFFMRTPEDLTGKDGDLILTEYSEEHPPLIMQVGMATKIKNYYRRKLGKDSGAPNYKYGETVYCHTSPFLGNLQHGQSQQALENNLFRVPIYEHQLPETDFLVIRTRDNYHIREVETIYTVGQELPLYEVPGPNSKKANNFMRDFLQVFIFRLFWKNNDNPRRIKMEDIKKAFPLHSESSIRKRLKQCADFKRTGMDSNWWVLKSDFRLPSEDEIRAMVSPEACCAYYSMLAAEQRLKDAGYGEKSMFAPDDAEDEDLQVKMDDEVKAAPWNTSRAFVSAMKGKCLLQLTGVADPTGCGEGFSYVRIPNKPQQSKEEQQKEPLPKKTVTGTDADLRRLPLNAAKQLLRKFGVPDDEIKKLSRWEVIDVVRTLSTKQVKQQTGDSNGGQGEDDAMSKFARGNRFSIAEHQERYKEECQRIFDLQNRVLASTEDLSTDEDESEEEEDSEIEELGKNIESMLANKKTINQISRDREEEERRELKKLMLREESSNQGMSGDSKKRKNDSNADDNDNNDENALMFSSSSTGRILKIYRTFTDSEGKEYVRIETVRKPAVIDTYVHIRTTKDDAFIKQFVSAMDEQQKEEKRKEKRRIQEQLRRMKRNQEREKLANSLRNSFGITTTPNSTMNIGSISGAMPSQPPLIATSTPASLASPFLFNPNLNPMGVGGTPLGTPTTPIDGISSSSSSKVTKRSSRKDKETNLKLKCGACGSVGHMRTNRACPLYGNPEAGSITFGNGNDLSADDSIGGGGGVIGTNLNQSSTILNEENLVKLDETKLVLSKSVMKQLYLEQQKQQQLELERQQNKAASIKLKKPKDVLKKRKKRSATQDNNDRLDYLQKPYYKSANRRRTDPLVILSKIFEEIWNEMRSVPDSEPFHQPVNVKTVPDYYNIITRPMDLQSIRQNIRNERYKNREEFLNDVNMIVKNSQIYNGPNHVLSTIARRLMELCVLKIQQKEEEFIKLEKAICDHNITGLDDMIDDKSNIAEEFDDNQQQQSMKPPPAKQARLFQDDMDENHQDTTDIVAGDLQIESGDESDDDPESLFGWHDVHHHQQQQQHSFISEQQSSSYHQNVDDFDENYDPSEFLLKKIFNKFSRIQSENALQQKEVLDYFQSLKCNPIGWKICAETLLTDSINDEMGIFFCFQVIEDYIKSRYNTDTDDERIILKHFIITMFEKNLLITNYLQNKYAHLVNTLFLIDFPQQKWPTFFKDYLGRCESRIKCELFLRVLIQINLDIADREIPKTTKEMQRNTLIKDMMRESCLMDLAQFWFNIINTYRDNCPQVVCLCLDVIGAYISWIDINLITNDSIMPVLFMLFSNVQYRCSVVECFGCILKKGMDPLAKTQLIEEFLNFELIKTTLVEIFTIHNDINVGFVEKFASLINTIGIELIEAQKKLRSRMTSVDPHDPNHRTSAIMSEAIESKFPLLCQFLSHKILTVCIRIHSFTRDYIQWLKSNVKDSTETAIMTAIVEDRTQTLISIIVDRNKMLAASYKPEDEFFTEFRKSSKVLFDNLILLKPVVTLNFICDKLVLPTFINWKSGSLTFAEIECALYYFHVIGENLNIVDDIKCLENLLQALVTSSISMFEHPITQSLYFDLIVRYEKFINSNLNQLLSQIIVSFLDNRGLRNTNIKIRSKVCKLFNKFTKSYIRSKHNSQEKQQHFIDDILKRIQDFLELDIVFDSPEDLIEQDLEHLVHSSYLMRREQIKFAYPLSASDHLQIYETVAFLIISNHHDALHKRESLKELFQKIWKKYQEYRDESQSIGLYLNQNGFTDSMAAQKTSLLEKRSIIHYHMAHLIDIISATSKSFSTVNTVKTIGVQQLFLYSFELFTKSVGQNLATVDPEAQHILQSSIRLFLHRLIVCLGEDEMIPMLPDAIQTLFLSSSEISAKSVQELIPLFNQIMPKYKHSWLFQRDILPFLDRIFSPLINLYFRLIIEANIDSEKISLQKSYYSYLHLITVHGLMPNFFDIESQLIEKIITSLIEGIVHSPDSQIQRTCCQVMANLIDIYVNDMTQVDKQNRSINQYFIRFIYDQLILACLLCTAKNCSDDYGTSQDAISLLRKLKPLLGDEQLVAFFRQEIVPKYFPSINNNPVFNNNNTNNHQSNCNDDIIAMFLTLDTKQYRKKIRHTFQQFKK</sequence>
<dbReference type="Pfam" id="PF08389">
    <property type="entry name" value="Xpo1"/>
    <property type="match status" value="1"/>
</dbReference>
<accession>A0A9D4P2Y7</accession>
<dbReference type="InterPro" id="IPR013598">
    <property type="entry name" value="Exportin-1/Importin-b-like"/>
</dbReference>
<feature type="compositionally biased region" description="Basic and acidic residues" evidence="10">
    <location>
        <begin position="1189"/>
        <end position="1209"/>
    </location>
</feature>
<dbReference type="Pfam" id="PF09247">
    <property type="entry name" value="TBP-binding"/>
    <property type="match status" value="1"/>
</dbReference>
<feature type="region of interest" description="Disordered" evidence="10">
    <location>
        <begin position="567"/>
        <end position="589"/>
    </location>
</feature>
<feature type="compositionally biased region" description="Low complexity" evidence="10">
    <location>
        <begin position="1390"/>
        <end position="1407"/>
    </location>
</feature>
<dbReference type="Pfam" id="PF00439">
    <property type="entry name" value="Bromodomain"/>
    <property type="match status" value="1"/>
</dbReference>
<comment type="similarity">
    <text evidence="2">Belongs to the TAF1 family.</text>
</comment>
<dbReference type="PRINTS" id="PR00503">
    <property type="entry name" value="BROMODOMAIN"/>
</dbReference>
<dbReference type="Gene3D" id="1.20.920.10">
    <property type="entry name" value="Bromodomain-like"/>
    <property type="match status" value="1"/>
</dbReference>
<feature type="coiled-coil region" evidence="9">
    <location>
        <begin position="1290"/>
        <end position="1329"/>
    </location>
</feature>
<dbReference type="PROSITE" id="PS50014">
    <property type="entry name" value="BROMODOMAIN_2"/>
    <property type="match status" value="1"/>
</dbReference>
<feature type="region of interest" description="Disordered" evidence="10">
    <location>
        <begin position="135"/>
        <end position="164"/>
    </location>
</feature>
<feature type="region of interest" description="Disordered" evidence="10">
    <location>
        <begin position="477"/>
        <end position="516"/>
    </location>
</feature>
<evidence type="ECO:0000256" key="10">
    <source>
        <dbReference type="SAM" id="MobiDB-lite"/>
    </source>
</evidence>
<keyword evidence="9" id="KW-0175">Coiled coil</keyword>
<feature type="compositionally biased region" description="Basic and acidic residues" evidence="10">
    <location>
        <begin position="80"/>
        <end position="99"/>
    </location>
</feature>
<keyword evidence="3" id="KW-0805">Transcription regulation</keyword>
<evidence type="ECO:0000256" key="7">
    <source>
        <dbReference type="ARBA" id="ARBA00040102"/>
    </source>
</evidence>
<feature type="compositionally biased region" description="Low complexity" evidence="10">
    <location>
        <begin position="481"/>
        <end position="496"/>
    </location>
</feature>
<evidence type="ECO:0000259" key="11">
    <source>
        <dbReference type="PROSITE" id="PS50014"/>
    </source>
</evidence>
<feature type="compositionally biased region" description="Acidic residues" evidence="10">
    <location>
        <begin position="1153"/>
        <end position="1169"/>
    </location>
</feature>
<feature type="compositionally biased region" description="Basic residues" evidence="10">
    <location>
        <begin position="1529"/>
        <end position="1544"/>
    </location>
</feature>
<dbReference type="CDD" id="cd05511">
    <property type="entry name" value="Bromo_TFIID"/>
    <property type="match status" value="1"/>
</dbReference>
<reference evidence="12" key="2">
    <citation type="journal article" date="2021" name="World Allergy Organ. J.">
        <title>Chromosome-level assembly of Dermatophagoides farinae genome and transcriptome reveals two novel allergens Der f 37 and Der f 39.</title>
        <authorList>
            <person name="Chen J."/>
            <person name="Cai Z."/>
            <person name="Fan D."/>
            <person name="Hu J."/>
            <person name="Hou Y."/>
            <person name="He Y."/>
            <person name="Zhang Z."/>
            <person name="Zhao Z."/>
            <person name="Gao P."/>
            <person name="Hu W."/>
            <person name="Sun J."/>
            <person name="Li J."/>
            <person name="Ji K."/>
        </authorList>
    </citation>
    <scope>NUCLEOTIDE SEQUENCE</scope>
    <source>
        <strain evidence="12">JKM2019</strain>
    </source>
</reference>
<dbReference type="InterPro" id="IPR022591">
    <property type="entry name" value="TAF1_HAT_dom"/>
</dbReference>
<evidence type="ECO:0000256" key="2">
    <source>
        <dbReference type="ARBA" id="ARBA00009064"/>
    </source>
</evidence>
<feature type="region of interest" description="Disordered" evidence="10">
    <location>
        <begin position="1094"/>
        <end position="1114"/>
    </location>
</feature>
<keyword evidence="4 8" id="KW-0103">Bromodomain</keyword>
<evidence type="ECO:0000256" key="9">
    <source>
        <dbReference type="SAM" id="Coils"/>
    </source>
</evidence>
<feature type="region of interest" description="Disordered" evidence="10">
    <location>
        <begin position="391"/>
        <end position="422"/>
    </location>
</feature>
<dbReference type="InterPro" id="IPR045546">
    <property type="entry name" value="Exportin-T_C"/>
</dbReference>
<keyword evidence="6" id="KW-0539">Nucleus</keyword>
<evidence type="ECO:0000256" key="8">
    <source>
        <dbReference type="PROSITE-ProRule" id="PRU00035"/>
    </source>
</evidence>
<dbReference type="InterPro" id="IPR018359">
    <property type="entry name" value="Bromodomain_CS"/>
</dbReference>
<dbReference type="InterPro" id="IPR009067">
    <property type="entry name" value="TAF_II_230-bd"/>
</dbReference>
<comment type="caution">
    <text evidence="12">The sequence shown here is derived from an EMBL/GenBank/DDBJ whole genome shotgun (WGS) entry which is preliminary data.</text>
</comment>
<dbReference type="Pfam" id="PF19282">
    <property type="entry name" value="Exportin-T"/>
    <property type="match status" value="1"/>
</dbReference>
<feature type="compositionally biased region" description="Polar residues" evidence="10">
    <location>
        <begin position="1094"/>
        <end position="1103"/>
    </location>
</feature>
<dbReference type="EMBL" id="SDOV01000002">
    <property type="protein sequence ID" value="KAH7643785.1"/>
    <property type="molecule type" value="Genomic_DNA"/>
</dbReference>
<dbReference type="GO" id="GO:0051123">
    <property type="term" value="P:RNA polymerase II preinitiation complex assembly"/>
    <property type="evidence" value="ECO:0007669"/>
    <property type="project" value="TreeGrafter"/>
</dbReference>
<feature type="compositionally biased region" description="Polar residues" evidence="10">
    <location>
        <begin position="403"/>
        <end position="419"/>
    </location>
</feature>